<organism evidence="1 2">
    <name type="scientific">Acipenser ruthenus</name>
    <name type="common">Sterlet sturgeon</name>
    <dbReference type="NCBI Taxonomy" id="7906"/>
    <lineage>
        <taxon>Eukaryota</taxon>
        <taxon>Metazoa</taxon>
        <taxon>Chordata</taxon>
        <taxon>Craniata</taxon>
        <taxon>Vertebrata</taxon>
        <taxon>Euteleostomi</taxon>
        <taxon>Actinopterygii</taxon>
        <taxon>Chondrostei</taxon>
        <taxon>Acipenseriformes</taxon>
        <taxon>Acipenseridae</taxon>
        <taxon>Acipenser</taxon>
    </lineage>
</organism>
<protein>
    <submittedName>
        <fullName evidence="1">Uncharacterized protein</fullName>
    </submittedName>
</protein>
<comment type="caution">
    <text evidence="1">The sequence shown here is derived from an EMBL/GenBank/DDBJ whole genome shotgun (WGS) entry which is preliminary data.</text>
</comment>
<sequence length="137" mass="14228">MLTSTISKYSPIHKYRCSNGKSRWLCCGSAGAPRESPDGCAVAVQVLQGKVQVAVLCSAGAPRESPDGCAVAVQVLQGKVQVAVLWQCRCSKGKSRRASKEKPSGLAWAVQVLQGKVQVAVLCSAGTPRESPGGCAV</sequence>
<evidence type="ECO:0000313" key="1">
    <source>
        <dbReference type="EMBL" id="RXM90734.1"/>
    </source>
</evidence>
<name>A0A444URC9_ACIRT</name>
<proteinExistence type="predicted"/>
<accession>A0A444URC9</accession>
<gene>
    <name evidence="1" type="ORF">EOD39_21901</name>
</gene>
<dbReference type="AlphaFoldDB" id="A0A444URC9"/>
<evidence type="ECO:0000313" key="2">
    <source>
        <dbReference type="Proteomes" id="UP000289886"/>
    </source>
</evidence>
<dbReference type="EMBL" id="SCEB01013897">
    <property type="protein sequence ID" value="RXM90734.1"/>
    <property type="molecule type" value="Genomic_DNA"/>
</dbReference>
<keyword evidence="2" id="KW-1185">Reference proteome</keyword>
<reference evidence="1 2" key="1">
    <citation type="submission" date="2019-01" db="EMBL/GenBank/DDBJ databases">
        <title>Draft Genome and Complete Hox-Cluster Characterization of the Sterlet Sturgeon (Acipenser ruthenus).</title>
        <authorList>
            <person name="Wei Q."/>
        </authorList>
    </citation>
    <scope>NUCLEOTIDE SEQUENCE [LARGE SCALE GENOMIC DNA]</scope>
    <source>
        <strain evidence="1">WHYD16114868_AA</strain>
        <tissue evidence="1">Blood</tissue>
    </source>
</reference>
<dbReference type="Proteomes" id="UP000289886">
    <property type="component" value="Unassembled WGS sequence"/>
</dbReference>